<keyword evidence="2" id="KW-1185">Reference proteome</keyword>
<organism evidence="1 2">
    <name type="scientific">Cellulomonas oligotrophica</name>
    <dbReference type="NCBI Taxonomy" id="931536"/>
    <lineage>
        <taxon>Bacteria</taxon>
        <taxon>Bacillati</taxon>
        <taxon>Actinomycetota</taxon>
        <taxon>Actinomycetes</taxon>
        <taxon>Micrococcales</taxon>
        <taxon>Cellulomonadaceae</taxon>
        <taxon>Cellulomonas</taxon>
    </lineage>
</organism>
<evidence type="ECO:0000313" key="1">
    <source>
        <dbReference type="EMBL" id="GIG33009.1"/>
    </source>
</evidence>
<comment type="caution">
    <text evidence="1">The sequence shown here is derived from an EMBL/GenBank/DDBJ whole genome shotgun (WGS) entry which is preliminary data.</text>
</comment>
<dbReference type="EMBL" id="BONN01000005">
    <property type="protein sequence ID" value="GIG33009.1"/>
    <property type="molecule type" value="Genomic_DNA"/>
</dbReference>
<evidence type="ECO:0000313" key="2">
    <source>
        <dbReference type="Proteomes" id="UP000618382"/>
    </source>
</evidence>
<dbReference type="Gene3D" id="3.40.50.300">
    <property type="entry name" value="P-loop containing nucleotide triphosphate hydrolases"/>
    <property type="match status" value="1"/>
</dbReference>
<dbReference type="SUPFAM" id="SSF52540">
    <property type="entry name" value="P-loop containing nucleoside triphosphate hydrolases"/>
    <property type="match status" value="1"/>
</dbReference>
<sequence>MVTPPRRAVVVLCGPPGAGKTTAARASGLTVYDRDDARWRSDREFVAALAALGRDRSARAVVIRTGATSAARRRTARLVRATHVYVVLGSDHAHRINRRRRADAARTVAGVRTWFARFDRADHVQQFPGWEHVELPAAPAPPTSEPW</sequence>
<gene>
    <name evidence="1" type="ORF">Col01nite_21680</name>
</gene>
<accession>A0ABQ4DBC5</accession>
<reference evidence="1 2" key="1">
    <citation type="submission" date="2021-01" db="EMBL/GenBank/DDBJ databases">
        <title>Whole genome shotgun sequence of Cellulomonas oligotrophica NBRC 109435.</title>
        <authorList>
            <person name="Komaki H."/>
            <person name="Tamura T."/>
        </authorList>
    </citation>
    <scope>NUCLEOTIDE SEQUENCE [LARGE SCALE GENOMIC DNA]</scope>
    <source>
        <strain evidence="1 2">NBRC 109435</strain>
    </source>
</reference>
<protein>
    <recommendedName>
        <fullName evidence="3">ATP-binding protein</fullName>
    </recommendedName>
</protein>
<dbReference type="Proteomes" id="UP000618382">
    <property type="component" value="Unassembled WGS sequence"/>
</dbReference>
<evidence type="ECO:0008006" key="3">
    <source>
        <dbReference type="Google" id="ProtNLM"/>
    </source>
</evidence>
<name>A0ABQ4DBC5_9CELL</name>
<dbReference type="InterPro" id="IPR027417">
    <property type="entry name" value="P-loop_NTPase"/>
</dbReference>
<proteinExistence type="predicted"/>